<name>A0A7R9AL32_TIMSH</name>
<evidence type="ECO:0000256" key="1">
    <source>
        <dbReference type="SAM" id="MobiDB-lite"/>
    </source>
</evidence>
<dbReference type="EMBL" id="OC000171">
    <property type="protein sequence ID" value="CAD7256387.1"/>
    <property type="molecule type" value="Genomic_DNA"/>
</dbReference>
<sequence>MGGAGEPQEDTESSLPRGDDLRHCRQTVDIMTQLIAHLCFLLHVFITSPMVQLSRHLPTSLGVPDIIPSSYLGYSSRKGNYPNVYQDLVE</sequence>
<accession>A0A7R9AL32</accession>
<organism evidence="2">
    <name type="scientific">Timema shepardi</name>
    <name type="common">Walking stick</name>
    <dbReference type="NCBI Taxonomy" id="629360"/>
    <lineage>
        <taxon>Eukaryota</taxon>
        <taxon>Metazoa</taxon>
        <taxon>Ecdysozoa</taxon>
        <taxon>Arthropoda</taxon>
        <taxon>Hexapoda</taxon>
        <taxon>Insecta</taxon>
        <taxon>Pterygota</taxon>
        <taxon>Neoptera</taxon>
        <taxon>Polyneoptera</taxon>
        <taxon>Phasmatodea</taxon>
        <taxon>Timematodea</taxon>
        <taxon>Timematoidea</taxon>
        <taxon>Timematidae</taxon>
        <taxon>Timema</taxon>
    </lineage>
</organism>
<feature type="region of interest" description="Disordered" evidence="1">
    <location>
        <begin position="1"/>
        <end position="20"/>
    </location>
</feature>
<gene>
    <name evidence="2" type="ORF">TSIB3V08_LOCUS668</name>
</gene>
<proteinExistence type="predicted"/>
<dbReference type="AlphaFoldDB" id="A0A7R9AL32"/>
<reference evidence="2" key="1">
    <citation type="submission" date="2020-11" db="EMBL/GenBank/DDBJ databases">
        <authorList>
            <person name="Tran Van P."/>
        </authorList>
    </citation>
    <scope>NUCLEOTIDE SEQUENCE</scope>
</reference>
<evidence type="ECO:0000313" key="2">
    <source>
        <dbReference type="EMBL" id="CAD7256387.1"/>
    </source>
</evidence>
<protein>
    <submittedName>
        <fullName evidence="2">Uncharacterized protein</fullName>
    </submittedName>
</protein>